<organism evidence="5 6">
    <name type="scientific">[Clostridium] citroniae WAL-19142</name>
    <dbReference type="NCBI Taxonomy" id="742734"/>
    <lineage>
        <taxon>Bacteria</taxon>
        <taxon>Bacillati</taxon>
        <taxon>Bacillota</taxon>
        <taxon>Clostridia</taxon>
        <taxon>Lachnospirales</taxon>
        <taxon>Lachnospiraceae</taxon>
        <taxon>Enterocloster</taxon>
    </lineage>
</organism>
<dbReference type="Pfam" id="PF00392">
    <property type="entry name" value="GntR"/>
    <property type="match status" value="1"/>
</dbReference>
<dbReference type="InterPro" id="IPR000524">
    <property type="entry name" value="Tscrpt_reg_HTH_GntR"/>
</dbReference>
<dbReference type="PROSITE" id="PS50949">
    <property type="entry name" value="HTH_GNTR"/>
    <property type="match status" value="1"/>
</dbReference>
<protein>
    <recommendedName>
        <fullName evidence="4">HTH gntR-type domain-containing protein</fullName>
    </recommendedName>
</protein>
<dbReference type="CDD" id="cd07377">
    <property type="entry name" value="WHTH_GntR"/>
    <property type="match status" value="1"/>
</dbReference>
<dbReference type="GO" id="GO:0003677">
    <property type="term" value="F:DNA binding"/>
    <property type="evidence" value="ECO:0007669"/>
    <property type="project" value="UniProtKB-KW"/>
</dbReference>
<keyword evidence="2" id="KW-0238">DNA-binding</keyword>
<evidence type="ECO:0000256" key="1">
    <source>
        <dbReference type="ARBA" id="ARBA00023015"/>
    </source>
</evidence>
<dbReference type="PATRIC" id="fig|742734.4.peg.5535"/>
<dbReference type="SMART" id="SM00345">
    <property type="entry name" value="HTH_GNTR"/>
    <property type="match status" value="1"/>
</dbReference>
<sequence length="212" mass="24804">MISSELNLKEQIHDNLFSDIVNGVYQPGAILHEKSLMEKYGVSRAPIREALIQLCSEDVLRNYPKRGYEVTEISEGDIQNIIRYRISLECGFMQQYGGYIDDGLIEKLEHHNLYHQQRQGEGLTALEHWLDNIGFHLLLFSNYQNDYAYKKLQESMTTQTRFYAQKRSRQWHSPIFYDADGLHVAIVDYLKQKNYSMASNILKADIEDRTTM</sequence>
<evidence type="ECO:0000313" key="5">
    <source>
        <dbReference type="EMBL" id="KMW13002.1"/>
    </source>
</evidence>
<dbReference type="SUPFAM" id="SSF46785">
    <property type="entry name" value="Winged helix' DNA-binding domain"/>
    <property type="match status" value="1"/>
</dbReference>
<gene>
    <name evidence="5" type="ORF">HMPREF9470_05174</name>
</gene>
<keyword evidence="1" id="KW-0805">Transcription regulation</keyword>
<dbReference type="Gene3D" id="1.20.120.530">
    <property type="entry name" value="GntR ligand-binding domain-like"/>
    <property type="match status" value="1"/>
</dbReference>
<comment type="caution">
    <text evidence="5">The sequence shown here is derived from an EMBL/GenBank/DDBJ whole genome shotgun (WGS) entry which is preliminary data.</text>
</comment>
<dbReference type="Gene3D" id="1.10.10.10">
    <property type="entry name" value="Winged helix-like DNA-binding domain superfamily/Winged helix DNA-binding domain"/>
    <property type="match status" value="1"/>
</dbReference>
<reference evidence="5 6" key="1">
    <citation type="submission" date="2011-04" db="EMBL/GenBank/DDBJ databases">
        <title>The Genome Sequence of Clostridium citroniae WAL-19142.</title>
        <authorList>
            <consortium name="The Broad Institute Genome Sequencing Platform"/>
            <person name="Earl A."/>
            <person name="Ward D."/>
            <person name="Feldgarden M."/>
            <person name="Gevers D."/>
            <person name="Warren Y.A."/>
            <person name="Tyrrell K.L."/>
            <person name="Citron D.M."/>
            <person name="Goldstein E.J."/>
            <person name="Daigneault M."/>
            <person name="Allen-Vercoe E."/>
            <person name="Young S.K."/>
            <person name="Zeng Q."/>
            <person name="Gargeya S."/>
            <person name="Fitzgerald M."/>
            <person name="Haas B."/>
            <person name="Abouelleil A."/>
            <person name="Alvarado L."/>
            <person name="Arachchi H.M."/>
            <person name="Berlin A."/>
            <person name="Brown A."/>
            <person name="Chapman S.B."/>
            <person name="Chen Z."/>
            <person name="Dunbar C."/>
            <person name="Freedman E."/>
            <person name="Gearin G."/>
            <person name="Gellesch M."/>
            <person name="Goldberg J."/>
            <person name="Griggs A."/>
            <person name="Gujja S."/>
            <person name="Heilman E.R."/>
            <person name="Heiman D."/>
            <person name="Howarth C."/>
            <person name="Larson L."/>
            <person name="Lui A."/>
            <person name="MacDonald P.J."/>
            <person name="Mehta T."/>
            <person name="Montmayeur A."/>
            <person name="Murphy C."/>
            <person name="Neiman D."/>
            <person name="Pearson M."/>
            <person name="Priest M."/>
            <person name="Roberts A."/>
            <person name="Saif S."/>
            <person name="Shea T."/>
            <person name="Shenoy N."/>
            <person name="Sisk P."/>
            <person name="Stolte C."/>
            <person name="Sykes S."/>
            <person name="White J."/>
            <person name="Yandava C."/>
            <person name="Wortman J."/>
            <person name="Nusbaum C."/>
            <person name="Birren B."/>
        </authorList>
    </citation>
    <scope>NUCLEOTIDE SEQUENCE [LARGE SCALE GENOMIC DNA]</scope>
    <source>
        <strain evidence="5 6">WAL-19142</strain>
    </source>
</reference>
<dbReference type="InterPro" id="IPR036390">
    <property type="entry name" value="WH_DNA-bd_sf"/>
</dbReference>
<feature type="domain" description="HTH gntR-type" evidence="4">
    <location>
        <begin position="6"/>
        <end position="73"/>
    </location>
</feature>
<dbReference type="Proteomes" id="UP000037392">
    <property type="component" value="Unassembled WGS sequence"/>
</dbReference>
<dbReference type="GO" id="GO:0003700">
    <property type="term" value="F:DNA-binding transcription factor activity"/>
    <property type="evidence" value="ECO:0007669"/>
    <property type="project" value="InterPro"/>
</dbReference>
<dbReference type="SUPFAM" id="SSF48008">
    <property type="entry name" value="GntR ligand-binding domain-like"/>
    <property type="match status" value="1"/>
</dbReference>
<dbReference type="OrthoDB" id="5449at2"/>
<dbReference type="GeneID" id="93164960"/>
<dbReference type="RefSeq" id="WP_007870640.1">
    <property type="nucleotide sequence ID" value="NZ_KQ235885.1"/>
</dbReference>
<dbReference type="PANTHER" id="PTHR43537:SF51">
    <property type="entry name" value="HTH-TYPE TRANSCRIPTIONAL REGULATOR LGOR-RELATED"/>
    <property type="match status" value="1"/>
</dbReference>
<evidence type="ECO:0000259" key="4">
    <source>
        <dbReference type="PROSITE" id="PS50949"/>
    </source>
</evidence>
<dbReference type="InterPro" id="IPR008920">
    <property type="entry name" value="TF_FadR/GntR_C"/>
</dbReference>
<dbReference type="EMBL" id="ADLK01000047">
    <property type="protein sequence ID" value="KMW13002.1"/>
    <property type="molecule type" value="Genomic_DNA"/>
</dbReference>
<keyword evidence="3" id="KW-0804">Transcription</keyword>
<evidence type="ECO:0000256" key="2">
    <source>
        <dbReference type="ARBA" id="ARBA00023125"/>
    </source>
</evidence>
<proteinExistence type="predicted"/>
<accession>A0A0J9BJ67</accession>
<evidence type="ECO:0000256" key="3">
    <source>
        <dbReference type="ARBA" id="ARBA00023163"/>
    </source>
</evidence>
<name>A0A0J9BJ67_9FIRM</name>
<dbReference type="InterPro" id="IPR036388">
    <property type="entry name" value="WH-like_DNA-bd_sf"/>
</dbReference>
<evidence type="ECO:0000313" key="6">
    <source>
        <dbReference type="Proteomes" id="UP000037392"/>
    </source>
</evidence>
<dbReference type="AlphaFoldDB" id="A0A0J9BJ67"/>
<dbReference type="PANTHER" id="PTHR43537">
    <property type="entry name" value="TRANSCRIPTIONAL REGULATOR, GNTR FAMILY"/>
    <property type="match status" value="1"/>
</dbReference>